<evidence type="ECO:0000256" key="2">
    <source>
        <dbReference type="ARBA" id="ARBA00022898"/>
    </source>
</evidence>
<dbReference type="InterPro" id="IPR051446">
    <property type="entry name" value="HTH_trans_reg/aminotransferase"/>
</dbReference>
<dbReference type="InterPro" id="IPR000524">
    <property type="entry name" value="Tscrpt_reg_HTH_GntR"/>
</dbReference>
<dbReference type="CDD" id="cd07377">
    <property type="entry name" value="WHTH_GntR"/>
    <property type="match status" value="1"/>
</dbReference>
<keyword evidence="5" id="KW-0804">Transcription</keyword>
<evidence type="ECO:0000256" key="1">
    <source>
        <dbReference type="ARBA" id="ARBA00005384"/>
    </source>
</evidence>
<feature type="domain" description="HTH gntR-type" evidence="6">
    <location>
        <begin position="9"/>
        <end position="77"/>
    </location>
</feature>
<evidence type="ECO:0000256" key="4">
    <source>
        <dbReference type="ARBA" id="ARBA00023125"/>
    </source>
</evidence>
<dbReference type="PROSITE" id="PS50949">
    <property type="entry name" value="HTH_GNTR"/>
    <property type="match status" value="1"/>
</dbReference>
<dbReference type="SUPFAM" id="SSF46785">
    <property type="entry name" value="Winged helix' DNA-binding domain"/>
    <property type="match status" value="1"/>
</dbReference>
<dbReference type="InterPro" id="IPR036388">
    <property type="entry name" value="WH-like_DNA-bd_sf"/>
</dbReference>
<accession>A0ABU6JZP1</accession>
<dbReference type="InterPro" id="IPR015422">
    <property type="entry name" value="PyrdxlP-dep_Trfase_small"/>
</dbReference>
<reference evidence="7 8" key="1">
    <citation type="submission" date="2024-01" db="EMBL/GenBank/DDBJ databases">
        <title>Uliginosibacterium soil sp. nov.</title>
        <authorList>
            <person name="Lv Y."/>
        </authorList>
    </citation>
    <scope>NUCLEOTIDE SEQUENCE [LARGE SCALE GENOMIC DNA]</scope>
    <source>
        <strain evidence="7 8">H3</strain>
    </source>
</reference>
<name>A0ABU6JZP1_9RHOO</name>
<comment type="caution">
    <text evidence="7">The sequence shown here is derived from an EMBL/GenBank/DDBJ whole genome shotgun (WGS) entry which is preliminary data.</text>
</comment>
<dbReference type="GO" id="GO:0008483">
    <property type="term" value="F:transaminase activity"/>
    <property type="evidence" value="ECO:0007669"/>
    <property type="project" value="UniProtKB-KW"/>
</dbReference>
<dbReference type="InterPro" id="IPR004839">
    <property type="entry name" value="Aminotransferase_I/II_large"/>
</dbReference>
<dbReference type="PANTHER" id="PTHR46577">
    <property type="entry name" value="HTH-TYPE TRANSCRIPTIONAL REGULATORY PROTEIN GABR"/>
    <property type="match status" value="1"/>
</dbReference>
<dbReference type="Pfam" id="PF00392">
    <property type="entry name" value="GntR"/>
    <property type="match status" value="1"/>
</dbReference>
<dbReference type="InterPro" id="IPR015421">
    <property type="entry name" value="PyrdxlP-dep_Trfase_major"/>
</dbReference>
<keyword evidence="7" id="KW-0032">Aminotransferase</keyword>
<keyword evidence="3" id="KW-0805">Transcription regulation</keyword>
<dbReference type="SUPFAM" id="SSF53383">
    <property type="entry name" value="PLP-dependent transferases"/>
    <property type="match status" value="1"/>
</dbReference>
<dbReference type="InterPro" id="IPR015424">
    <property type="entry name" value="PyrdxlP-dep_Trfase"/>
</dbReference>
<evidence type="ECO:0000313" key="8">
    <source>
        <dbReference type="Proteomes" id="UP001331561"/>
    </source>
</evidence>
<keyword evidence="2" id="KW-0663">Pyridoxal phosphate</keyword>
<dbReference type="SMART" id="SM00345">
    <property type="entry name" value="HTH_GNTR"/>
    <property type="match status" value="1"/>
</dbReference>
<dbReference type="Proteomes" id="UP001331561">
    <property type="component" value="Unassembled WGS sequence"/>
</dbReference>
<dbReference type="Pfam" id="PF00155">
    <property type="entry name" value="Aminotran_1_2"/>
    <property type="match status" value="1"/>
</dbReference>
<organism evidence="7 8">
    <name type="scientific">Uliginosibacterium silvisoli</name>
    <dbReference type="NCBI Taxonomy" id="3114758"/>
    <lineage>
        <taxon>Bacteria</taxon>
        <taxon>Pseudomonadati</taxon>
        <taxon>Pseudomonadota</taxon>
        <taxon>Betaproteobacteria</taxon>
        <taxon>Rhodocyclales</taxon>
        <taxon>Zoogloeaceae</taxon>
        <taxon>Uliginosibacterium</taxon>
    </lineage>
</organism>
<evidence type="ECO:0000256" key="3">
    <source>
        <dbReference type="ARBA" id="ARBA00023015"/>
    </source>
</evidence>
<keyword evidence="7" id="KW-0808">Transferase</keyword>
<gene>
    <name evidence="7" type="ORF">VVD49_01265</name>
</gene>
<evidence type="ECO:0000313" key="7">
    <source>
        <dbReference type="EMBL" id="MEC5384328.1"/>
    </source>
</evidence>
<comment type="similarity">
    <text evidence="1">In the C-terminal section; belongs to the class-I pyridoxal-phosphate-dependent aminotransferase family.</text>
</comment>
<keyword evidence="4" id="KW-0238">DNA-binding</keyword>
<evidence type="ECO:0000256" key="5">
    <source>
        <dbReference type="ARBA" id="ARBA00023163"/>
    </source>
</evidence>
<keyword evidence="8" id="KW-1185">Reference proteome</keyword>
<dbReference type="InterPro" id="IPR036390">
    <property type="entry name" value="WH_DNA-bd_sf"/>
</dbReference>
<sequence length="482" mass="53309">MNETLSDTSHLYLQLASHYQGAIESGSLTPGDRMPSVRNLTRLHKVSLSTALQACHYLEDKGWLEARPRSGYFVRRPRRIGLQPSSEPDLAVDAAQYLGIHERVSEFIARCELHPLKINFAQAFGSPDAYPGEALKNAATRALRNKPEVLVSPVPSHGEPGFRSVLARRALDSGMRLTADEIVVTHGCTEAVNLALRAVTQPGDTIAVESPCYFGLLQIVQSLGLRSIEIPTSPQTGMSIEALELALQTQPSIRAVVVIPNFQNPLGSVMPDAHKERLVALCAQHQLALIEDDTYGPLSNDDQPLRALKSWDREGGVIHCASLHKTLAPGMRLGWLSGGRWHARIKMLKFAQSRPNDAFAQLAVSEFMASSAYDRHIARLRKVMRERRERTAEAIATHFPEGTRLSVPQGGMLLWVQLPPLRSSRVVFDTALREGIRVAPGWIFSNSNRYDNYLRINCGIRFSAEVDAAIERLAQIVESQLA</sequence>
<dbReference type="EMBL" id="JAYXHS010000001">
    <property type="protein sequence ID" value="MEC5384328.1"/>
    <property type="molecule type" value="Genomic_DNA"/>
</dbReference>
<dbReference type="CDD" id="cd00609">
    <property type="entry name" value="AAT_like"/>
    <property type="match status" value="1"/>
</dbReference>
<dbReference type="Gene3D" id="3.90.1150.10">
    <property type="entry name" value="Aspartate Aminotransferase, domain 1"/>
    <property type="match status" value="1"/>
</dbReference>
<dbReference type="Gene3D" id="3.40.640.10">
    <property type="entry name" value="Type I PLP-dependent aspartate aminotransferase-like (Major domain)"/>
    <property type="match status" value="1"/>
</dbReference>
<dbReference type="RefSeq" id="WP_327597308.1">
    <property type="nucleotide sequence ID" value="NZ_JAYXHS010000001.1"/>
</dbReference>
<dbReference type="Gene3D" id="1.10.10.10">
    <property type="entry name" value="Winged helix-like DNA-binding domain superfamily/Winged helix DNA-binding domain"/>
    <property type="match status" value="1"/>
</dbReference>
<protein>
    <submittedName>
        <fullName evidence="7">PLP-dependent aminotransferase family protein</fullName>
    </submittedName>
</protein>
<proteinExistence type="inferred from homology"/>
<evidence type="ECO:0000259" key="6">
    <source>
        <dbReference type="PROSITE" id="PS50949"/>
    </source>
</evidence>
<dbReference type="PANTHER" id="PTHR46577:SF2">
    <property type="entry name" value="TRANSCRIPTIONAL REGULATORY PROTEIN"/>
    <property type="match status" value="1"/>
</dbReference>